<keyword evidence="8 14" id="KW-1133">Transmembrane helix</keyword>
<evidence type="ECO:0000313" key="16">
    <source>
        <dbReference type="Proteomes" id="UP000653383"/>
    </source>
</evidence>
<gene>
    <name evidence="15" type="primary">Env1_1</name>
    <name evidence="15" type="ORF">NICCHL_R14941</name>
</gene>
<feature type="non-terminal residue" evidence="15">
    <location>
        <position position="78"/>
    </location>
</feature>
<dbReference type="EMBL" id="WAAE01022296">
    <property type="protein sequence ID" value="NXX35124.1"/>
    <property type="molecule type" value="Genomic_DNA"/>
</dbReference>
<keyword evidence="7" id="KW-1043">Host membrane</keyword>
<keyword evidence="11" id="KW-1015">Disulfide bond</keyword>
<protein>
    <submittedName>
        <fullName evidence="15">ENV1 protein</fullName>
    </submittedName>
</protein>
<keyword evidence="6 14" id="KW-0812">Transmembrane</keyword>
<feature type="transmembrane region" description="Helical" evidence="14">
    <location>
        <begin position="31"/>
        <end position="57"/>
    </location>
</feature>
<evidence type="ECO:0000256" key="4">
    <source>
        <dbReference type="ARBA" id="ARBA00022511"/>
    </source>
</evidence>
<organism evidence="15 16">
    <name type="scientific">Nicator chloris</name>
    <dbReference type="NCBI Taxonomy" id="237433"/>
    <lineage>
        <taxon>Eukaryota</taxon>
        <taxon>Metazoa</taxon>
        <taxon>Chordata</taxon>
        <taxon>Craniata</taxon>
        <taxon>Vertebrata</taxon>
        <taxon>Euteleostomi</taxon>
        <taxon>Archelosauria</taxon>
        <taxon>Archosauria</taxon>
        <taxon>Dinosauria</taxon>
        <taxon>Saurischia</taxon>
        <taxon>Theropoda</taxon>
        <taxon>Coelurosauria</taxon>
        <taxon>Aves</taxon>
        <taxon>Neognathae</taxon>
        <taxon>Neoaves</taxon>
        <taxon>Telluraves</taxon>
        <taxon>Australaves</taxon>
        <taxon>Passeriformes</taxon>
        <taxon>Sylvioidea</taxon>
        <taxon>Pycnonotidae</taxon>
        <taxon>Nicator</taxon>
    </lineage>
</organism>
<comment type="subcellular location">
    <subcellularLocation>
        <location evidence="1">Host cell membrane</location>
        <topology evidence="1">Single-pass type I membrane protein</topology>
    </subcellularLocation>
    <subcellularLocation>
        <location evidence="2">Host endomembrane system</location>
        <topology evidence="2">Peripheral membrane protein</topology>
    </subcellularLocation>
    <subcellularLocation>
        <location evidence="3">Virion membrane</location>
        <topology evidence="3">Single-pass type I membrane protein</topology>
    </subcellularLocation>
</comment>
<dbReference type="PANTHER" id="PTHR10424">
    <property type="entry name" value="VIRAL ENVELOPE PROTEIN"/>
    <property type="match status" value="1"/>
</dbReference>
<feature type="non-terminal residue" evidence="15">
    <location>
        <position position="1"/>
    </location>
</feature>
<evidence type="ECO:0000313" key="15">
    <source>
        <dbReference type="EMBL" id="NXX35124.1"/>
    </source>
</evidence>
<keyword evidence="13" id="KW-0449">Lipoprotein</keyword>
<evidence type="ECO:0000256" key="6">
    <source>
        <dbReference type="ARBA" id="ARBA00022692"/>
    </source>
</evidence>
<proteinExistence type="predicted"/>
<evidence type="ECO:0000256" key="9">
    <source>
        <dbReference type="ARBA" id="ARBA00023136"/>
    </source>
</evidence>
<evidence type="ECO:0000256" key="3">
    <source>
        <dbReference type="ARBA" id="ARBA00004563"/>
    </source>
</evidence>
<evidence type="ECO:0000256" key="11">
    <source>
        <dbReference type="ARBA" id="ARBA00023157"/>
    </source>
</evidence>
<keyword evidence="5" id="KW-0945">Host-virus interaction</keyword>
<dbReference type="Pfam" id="PF00429">
    <property type="entry name" value="TLV_coat"/>
    <property type="match status" value="1"/>
</dbReference>
<evidence type="ECO:0000256" key="13">
    <source>
        <dbReference type="ARBA" id="ARBA00023288"/>
    </source>
</evidence>
<keyword evidence="4" id="KW-1032">Host cell membrane</keyword>
<evidence type="ECO:0000256" key="10">
    <source>
        <dbReference type="ARBA" id="ARBA00023139"/>
    </source>
</evidence>
<evidence type="ECO:0000256" key="7">
    <source>
        <dbReference type="ARBA" id="ARBA00022870"/>
    </source>
</evidence>
<reference evidence="15" key="1">
    <citation type="submission" date="2020-02" db="EMBL/GenBank/DDBJ databases">
        <title>Bird 10,000 Genomes (B10K) Project - Family phase.</title>
        <authorList>
            <person name="Zhang G."/>
        </authorList>
    </citation>
    <scope>NUCLEOTIDE SEQUENCE</scope>
    <source>
        <strain evidence="15">B10K-DU-002-40</strain>
        <tissue evidence="15">Muscle</tissue>
    </source>
</reference>
<dbReference type="InterPro" id="IPR018154">
    <property type="entry name" value="TLV/ENV_coat_polyprotein"/>
</dbReference>
<name>A0A852I2X5_9PASS</name>
<evidence type="ECO:0000256" key="5">
    <source>
        <dbReference type="ARBA" id="ARBA00022581"/>
    </source>
</evidence>
<evidence type="ECO:0000256" key="12">
    <source>
        <dbReference type="ARBA" id="ARBA00023180"/>
    </source>
</evidence>
<accession>A0A852I2X5</accession>
<evidence type="ECO:0000256" key="1">
    <source>
        <dbReference type="ARBA" id="ARBA00004402"/>
    </source>
</evidence>
<keyword evidence="9 14" id="KW-0472">Membrane</keyword>
<evidence type="ECO:0000256" key="8">
    <source>
        <dbReference type="ARBA" id="ARBA00022989"/>
    </source>
</evidence>
<keyword evidence="16" id="KW-1185">Reference proteome</keyword>
<evidence type="ECO:0000256" key="2">
    <source>
        <dbReference type="ARBA" id="ARBA00004531"/>
    </source>
</evidence>
<keyword evidence="12" id="KW-0325">Glycoprotein</keyword>
<keyword evidence="10" id="KW-0564">Palmitate</keyword>
<evidence type="ECO:0000256" key="14">
    <source>
        <dbReference type="SAM" id="Phobius"/>
    </source>
</evidence>
<dbReference type="OrthoDB" id="9633697at2759"/>
<sequence length="78" mass="9211">MAELRDRLAKWQQEREAQQTWFQSWFDQSPWLTTLISSLMGPVITLSLILIFGPCILNKLVAFVKDRLQQVNVMFLDR</sequence>
<dbReference type="PANTHER" id="PTHR10424:SF81">
    <property type="entry name" value="ERVV2 PROTEIN"/>
    <property type="match status" value="1"/>
</dbReference>
<dbReference type="Proteomes" id="UP000653383">
    <property type="component" value="Unassembled WGS sequence"/>
</dbReference>
<comment type="caution">
    <text evidence="15">The sequence shown here is derived from an EMBL/GenBank/DDBJ whole genome shotgun (WGS) entry which is preliminary data.</text>
</comment>
<dbReference type="AlphaFoldDB" id="A0A852I2X5"/>